<evidence type="ECO:0000256" key="1">
    <source>
        <dbReference type="ARBA" id="ARBA00022729"/>
    </source>
</evidence>
<dbReference type="PANTHER" id="PTHR46096">
    <property type="entry name" value="PERFORIN-1"/>
    <property type="match status" value="1"/>
</dbReference>
<evidence type="ECO:0000313" key="4">
    <source>
        <dbReference type="Proteomes" id="UP000752171"/>
    </source>
</evidence>
<reference evidence="3 4" key="1">
    <citation type="submission" date="2021-07" db="EMBL/GenBank/DDBJ databases">
        <authorList>
            <person name="Imarazene B."/>
            <person name="Zahm M."/>
            <person name="Klopp C."/>
            <person name="Cabau C."/>
            <person name="Beille S."/>
            <person name="Jouanno E."/>
            <person name="Castinel A."/>
            <person name="Lluch J."/>
            <person name="Gil L."/>
            <person name="Kuchtly C."/>
            <person name="Lopez Roques C."/>
            <person name="Donnadieu C."/>
            <person name="Parrinello H."/>
            <person name="Journot L."/>
            <person name="Du K."/>
            <person name="Schartl M."/>
            <person name="Retaux S."/>
            <person name="Guiguen Y."/>
        </authorList>
    </citation>
    <scope>NUCLEOTIDE SEQUENCE [LARGE SCALE GENOMIC DNA]</scope>
    <source>
        <strain evidence="3">Pach_M1</strain>
        <tissue evidence="3">Testis</tissue>
    </source>
</reference>
<evidence type="ECO:0000313" key="3">
    <source>
        <dbReference type="EMBL" id="KAG9261487.1"/>
    </source>
</evidence>
<feature type="domain" description="C2" evidence="2">
    <location>
        <begin position="19"/>
        <end position="132"/>
    </location>
</feature>
<sequence>MFSSCFISSFYTDNTMMFSRLALLVLVSYVALGDAGTTVTDLSATGLSGDAFGNRPDPYVKLFCNNSYGGRTDTIKGTHSPNWAGRFTFSCRPGATLKLEVWDQDINNDDRLGTCTHKLVKGTHGSKCSLKKGTVRFNYSSS</sequence>
<dbReference type="SMART" id="SM00239">
    <property type="entry name" value="C2"/>
    <property type="match status" value="1"/>
</dbReference>
<dbReference type="SUPFAM" id="SSF49562">
    <property type="entry name" value="C2 domain (Calcium/lipid-binding domain, CaLB)"/>
    <property type="match status" value="1"/>
</dbReference>
<name>A0A8T2KS62_ASTMX</name>
<proteinExistence type="predicted"/>
<gene>
    <name evidence="3" type="primary">PRF1</name>
    <name evidence="3" type="ORF">AMEX_G25029</name>
</gene>
<accession>A0A8T2KS62</accession>
<dbReference type="AlphaFoldDB" id="A0A8T2KS62"/>
<protein>
    <submittedName>
        <fullName evidence="3">Perforin-1-like</fullName>
    </submittedName>
</protein>
<dbReference type="GO" id="GO:0016020">
    <property type="term" value="C:membrane"/>
    <property type="evidence" value="ECO:0007669"/>
    <property type="project" value="TreeGrafter"/>
</dbReference>
<comment type="caution">
    <text evidence="3">The sequence shown here is derived from an EMBL/GenBank/DDBJ whole genome shotgun (WGS) entry which is preliminary data.</text>
</comment>
<dbReference type="InterPro" id="IPR000008">
    <property type="entry name" value="C2_dom"/>
</dbReference>
<dbReference type="GO" id="GO:0051607">
    <property type="term" value="P:defense response to virus"/>
    <property type="evidence" value="ECO:0007669"/>
    <property type="project" value="TreeGrafter"/>
</dbReference>
<keyword evidence="1" id="KW-0732">Signal</keyword>
<dbReference type="InterPro" id="IPR052784">
    <property type="entry name" value="Perforin-1_pore-forming"/>
</dbReference>
<dbReference type="Gene3D" id="2.60.40.150">
    <property type="entry name" value="C2 domain"/>
    <property type="match status" value="1"/>
</dbReference>
<evidence type="ECO:0000259" key="2">
    <source>
        <dbReference type="PROSITE" id="PS50004"/>
    </source>
</evidence>
<organism evidence="3 4">
    <name type="scientific">Astyanax mexicanus</name>
    <name type="common">Blind cave fish</name>
    <name type="synonym">Astyanax fasciatus mexicanus</name>
    <dbReference type="NCBI Taxonomy" id="7994"/>
    <lineage>
        <taxon>Eukaryota</taxon>
        <taxon>Metazoa</taxon>
        <taxon>Chordata</taxon>
        <taxon>Craniata</taxon>
        <taxon>Vertebrata</taxon>
        <taxon>Euteleostomi</taxon>
        <taxon>Actinopterygii</taxon>
        <taxon>Neopterygii</taxon>
        <taxon>Teleostei</taxon>
        <taxon>Ostariophysi</taxon>
        <taxon>Characiformes</taxon>
        <taxon>Characoidei</taxon>
        <taxon>Acestrorhamphidae</taxon>
        <taxon>Acestrorhamphinae</taxon>
        <taxon>Astyanax</taxon>
    </lineage>
</organism>
<dbReference type="PANTHER" id="PTHR46096:SF3">
    <property type="entry name" value="PERFORIN-1"/>
    <property type="match status" value="1"/>
</dbReference>
<dbReference type="GO" id="GO:0001913">
    <property type="term" value="P:T cell mediated cytotoxicity"/>
    <property type="evidence" value="ECO:0007669"/>
    <property type="project" value="TreeGrafter"/>
</dbReference>
<dbReference type="Proteomes" id="UP000752171">
    <property type="component" value="Unassembled WGS sequence"/>
</dbReference>
<dbReference type="GO" id="GO:0022829">
    <property type="term" value="F:wide pore channel activity"/>
    <property type="evidence" value="ECO:0007669"/>
    <property type="project" value="TreeGrafter"/>
</dbReference>
<dbReference type="GO" id="GO:0001771">
    <property type="term" value="P:immunological synapse formation"/>
    <property type="evidence" value="ECO:0007669"/>
    <property type="project" value="TreeGrafter"/>
</dbReference>
<dbReference type="InterPro" id="IPR035892">
    <property type="entry name" value="C2_domain_sf"/>
</dbReference>
<dbReference type="Pfam" id="PF00168">
    <property type="entry name" value="C2"/>
    <property type="match status" value="1"/>
</dbReference>
<dbReference type="PROSITE" id="PS50004">
    <property type="entry name" value="C2"/>
    <property type="match status" value="1"/>
</dbReference>
<dbReference type="EMBL" id="JAICCE010000022">
    <property type="protein sequence ID" value="KAG9261487.1"/>
    <property type="molecule type" value="Genomic_DNA"/>
</dbReference>